<dbReference type="EMBL" id="BAAFSV010000003">
    <property type="protein sequence ID" value="GAB1315672.1"/>
    <property type="molecule type" value="Genomic_DNA"/>
</dbReference>
<feature type="region of interest" description="Disordered" evidence="1">
    <location>
        <begin position="1"/>
        <end position="28"/>
    </location>
</feature>
<comment type="caution">
    <text evidence="2">The sequence shown here is derived from an EMBL/GenBank/DDBJ whole genome shotgun (WGS) entry which is preliminary data.</text>
</comment>
<accession>A0ABQ0GD66</accession>
<evidence type="ECO:0000313" key="3">
    <source>
        <dbReference type="Proteomes" id="UP001628179"/>
    </source>
</evidence>
<gene>
    <name evidence="2" type="ORF">MFIFM68171_05882</name>
</gene>
<dbReference type="GeneID" id="98176625"/>
<reference evidence="2 3" key="1">
    <citation type="submission" date="2024-09" db="EMBL/GenBank/DDBJ databases">
        <title>Itraconazole resistance in Madurella fahalii resulting from another homologue of gene encoding cytochrome P450 14-alpha sterol demethylase (CYP51).</title>
        <authorList>
            <person name="Yoshioka I."/>
            <person name="Fahal A.H."/>
            <person name="Kaneko S."/>
            <person name="Yaguchi T."/>
        </authorList>
    </citation>
    <scope>NUCLEOTIDE SEQUENCE [LARGE SCALE GENOMIC DNA]</scope>
    <source>
        <strain evidence="2 3">IFM 68171</strain>
    </source>
</reference>
<keyword evidence="3" id="KW-1185">Reference proteome</keyword>
<name>A0ABQ0GD66_9PEZI</name>
<proteinExistence type="predicted"/>
<organism evidence="2 3">
    <name type="scientific">Madurella fahalii</name>
    <dbReference type="NCBI Taxonomy" id="1157608"/>
    <lineage>
        <taxon>Eukaryota</taxon>
        <taxon>Fungi</taxon>
        <taxon>Dikarya</taxon>
        <taxon>Ascomycota</taxon>
        <taxon>Pezizomycotina</taxon>
        <taxon>Sordariomycetes</taxon>
        <taxon>Sordariomycetidae</taxon>
        <taxon>Sordariales</taxon>
        <taxon>Sordariales incertae sedis</taxon>
        <taxon>Madurella</taxon>
    </lineage>
</organism>
<feature type="compositionally biased region" description="Polar residues" evidence="1">
    <location>
        <begin position="1"/>
        <end position="17"/>
    </location>
</feature>
<dbReference type="Proteomes" id="UP001628179">
    <property type="component" value="Unassembled WGS sequence"/>
</dbReference>
<evidence type="ECO:0000313" key="2">
    <source>
        <dbReference type="EMBL" id="GAB1315672.1"/>
    </source>
</evidence>
<protein>
    <submittedName>
        <fullName evidence="2">Uncharacterized protein</fullName>
    </submittedName>
</protein>
<evidence type="ECO:0000256" key="1">
    <source>
        <dbReference type="SAM" id="MobiDB-lite"/>
    </source>
</evidence>
<dbReference type="RefSeq" id="XP_070917403.1">
    <property type="nucleotide sequence ID" value="XM_071061302.1"/>
</dbReference>
<sequence length="176" mass="19367">MVQTRTCSSGRTLSVPSRNGPHGDEQSTRTIIENAIGPRGRLDAETNPVGVLLRLVESEEECVVGQPWASSRNTSDRLGETLCHGVRRMKSDVPGEGPAIADRESEVRVVAERRRRGKAGDLVHRAMNRGDPELFVSLRCNVSPSVGLPRRSSATEVPSCGFYALRYGDRRRLRMA</sequence>